<organism evidence="5 6">
    <name type="scientific">Catenuloplanes atrovinosus</name>
    <dbReference type="NCBI Taxonomy" id="137266"/>
    <lineage>
        <taxon>Bacteria</taxon>
        <taxon>Bacillati</taxon>
        <taxon>Actinomycetota</taxon>
        <taxon>Actinomycetes</taxon>
        <taxon>Micromonosporales</taxon>
        <taxon>Micromonosporaceae</taxon>
        <taxon>Catenuloplanes</taxon>
    </lineage>
</organism>
<dbReference type="AlphaFoldDB" id="A0AAE3YTM9"/>
<feature type="signal peptide" evidence="3">
    <location>
        <begin position="1"/>
        <end position="20"/>
    </location>
</feature>
<keyword evidence="6" id="KW-1185">Reference proteome</keyword>
<sequence>MRPTRAMLAVVTSAALLASAAGCDSATTEDTAAATILIAADLELTGSAASVGNAYKQALELKRDQLNAVPGGPRIELDIKDNRSDSKLSAQNITGFANNSNVAALITGACAECLIDSLQTITDRKLPTISLSPSSDVVTPVAERQFVFKLASNPLDNASALVSEIASSGIGRFGLVTTTDAYGKNMREAITNEAANANVRKVGDRPIAPDESEVDTSIAQVVALQPDALVVAALPDRAQEVAVSARKAGFDGPIYFDAAAAGDLFLSGEAKDATEGATMVFSQTLTIDNVIANTPAKASRAAWFSEYTSRYGTYYGPSSFAADAVQVIVNSVNRAGGTNGDALRGAIETAQLDGLTGPIRLTPTNHSGLMPQTLVTLVAETGRWQLKA</sequence>
<dbReference type="PANTHER" id="PTHR30483:SF38">
    <property type="entry name" value="BLR7848 PROTEIN"/>
    <property type="match status" value="1"/>
</dbReference>
<name>A0AAE3YTM9_9ACTN</name>
<keyword evidence="2 3" id="KW-0732">Signal</keyword>
<gene>
    <name evidence="5" type="ORF">J2S41_006203</name>
</gene>
<evidence type="ECO:0000256" key="3">
    <source>
        <dbReference type="SAM" id="SignalP"/>
    </source>
</evidence>
<dbReference type="Gene3D" id="3.40.50.2300">
    <property type="match status" value="2"/>
</dbReference>
<reference evidence="5" key="1">
    <citation type="submission" date="2023-07" db="EMBL/GenBank/DDBJ databases">
        <title>Sequencing the genomes of 1000 actinobacteria strains.</title>
        <authorList>
            <person name="Klenk H.-P."/>
        </authorList>
    </citation>
    <scope>NUCLEOTIDE SEQUENCE</scope>
    <source>
        <strain evidence="5">DSM 44707</strain>
    </source>
</reference>
<evidence type="ECO:0000256" key="2">
    <source>
        <dbReference type="ARBA" id="ARBA00022729"/>
    </source>
</evidence>
<dbReference type="Proteomes" id="UP001183643">
    <property type="component" value="Unassembled WGS sequence"/>
</dbReference>
<dbReference type="InterPro" id="IPR028082">
    <property type="entry name" value="Peripla_BP_I"/>
</dbReference>
<dbReference type="Pfam" id="PF13458">
    <property type="entry name" value="Peripla_BP_6"/>
    <property type="match status" value="1"/>
</dbReference>
<dbReference type="InterPro" id="IPR051010">
    <property type="entry name" value="BCAA_transport"/>
</dbReference>
<evidence type="ECO:0000313" key="5">
    <source>
        <dbReference type="EMBL" id="MDR7279425.1"/>
    </source>
</evidence>
<dbReference type="SUPFAM" id="SSF53822">
    <property type="entry name" value="Periplasmic binding protein-like I"/>
    <property type="match status" value="1"/>
</dbReference>
<comment type="similarity">
    <text evidence="1">Belongs to the leucine-binding protein family.</text>
</comment>
<dbReference type="InterPro" id="IPR028081">
    <property type="entry name" value="Leu-bd"/>
</dbReference>
<dbReference type="PANTHER" id="PTHR30483">
    <property type="entry name" value="LEUCINE-SPECIFIC-BINDING PROTEIN"/>
    <property type="match status" value="1"/>
</dbReference>
<feature type="domain" description="Leucine-binding protein" evidence="4">
    <location>
        <begin position="42"/>
        <end position="377"/>
    </location>
</feature>
<protein>
    <submittedName>
        <fullName evidence="5">Branched-chain amino acid transport system substrate-binding protein</fullName>
    </submittedName>
</protein>
<dbReference type="PROSITE" id="PS51257">
    <property type="entry name" value="PROKAR_LIPOPROTEIN"/>
    <property type="match status" value="1"/>
</dbReference>
<comment type="caution">
    <text evidence="5">The sequence shown here is derived from an EMBL/GenBank/DDBJ whole genome shotgun (WGS) entry which is preliminary data.</text>
</comment>
<accession>A0AAE3YTM9</accession>
<evidence type="ECO:0000313" key="6">
    <source>
        <dbReference type="Proteomes" id="UP001183643"/>
    </source>
</evidence>
<proteinExistence type="inferred from homology"/>
<dbReference type="RefSeq" id="WP_310372980.1">
    <property type="nucleotide sequence ID" value="NZ_JAVDYB010000001.1"/>
</dbReference>
<evidence type="ECO:0000256" key="1">
    <source>
        <dbReference type="ARBA" id="ARBA00010062"/>
    </source>
</evidence>
<feature type="chain" id="PRO_5042118618" evidence="3">
    <location>
        <begin position="21"/>
        <end position="388"/>
    </location>
</feature>
<dbReference type="EMBL" id="JAVDYB010000001">
    <property type="protein sequence ID" value="MDR7279425.1"/>
    <property type="molecule type" value="Genomic_DNA"/>
</dbReference>
<evidence type="ECO:0000259" key="4">
    <source>
        <dbReference type="Pfam" id="PF13458"/>
    </source>
</evidence>